<dbReference type="SUPFAM" id="SSF81837">
    <property type="entry name" value="BEACH domain"/>
    <property type="match status" value="1"/>
</dbReference>
<dbReference type="InterPro" id="IPR001680">
    <property type="entry name" value="WD40_rpt"/>
</dbReference>
<dbReference type="SMART" id="SM00320">
    <property type="entry name" value="WD40"/>
    <property type="match status" value="4"/>
</dbReference>
<dbReference type="FunFam" id="1.10.1540.10:FF:000001">
    <property type="entry name" value="neurobeachin isoform X1"/>
    <property type="match status" value="1"/>
</dbReference>
<dbReference type="PROSITE" id="PS51783">
    <property type="entry name" value="PH_BEACH"/>
    <property type="match status" value="1"/>
</dbReference>
<dbReference type="InterPro" id="IPR046851">
    <property type="entry name" value="NBCH_WD40"/>
</dbReference>
<comment type="caution">
    <text evidence="7">The sequence shown here is derived from an EMBL/GenBank/DDBJ whole genome shotgun (WGS) entry which is preliminary data.</text>
</comment>
<feature type="domain" description="BEACH" evidence="5">
    <location>
        <begin position="395"/>
        <end position="686"/>
    </location>
</feature>
<dbReference type="PROSITE" id="PS50294">
    <property type="entry name" value="WD_REPEATS_REGION"/>
    <property type="match status" value="1"/>
</dbReference>
<dbReference type="PANTHER" id="PTHR13743">
    <property type="entry name" value="BEIGE/BEACH-RELATED"/>
    <property type="match status" value="1"/>
</dbReference>
<feature type="repeat" description="WD" evidence="3">
    <location>
        <begin position="874"/>
        <end position="906"/>
    </location>
</feature>
<evidence type="ECO:0000259" key="6">
    <source>
        <dbReference type="PROSITE" id="PS51783"/>
    </source>
</evidence>
<sequence length="1083" mass="126448">MDTLNQPEWIKMINEVFHPESKKMKNDQEIYCHLYAQDIIQKMSDLDHENYEKLFEKLGSEKIKSIRKEIFIRWFSSKVKEENQRIVRFISLKEKMKNKASRKWRLAYQNLTNERGPWGSLDLNANSDSQTKKELHWKLDKREDSSHRRRKFKPNYNFDDHFEASIRRDQGSKEIADKIIDEMNEKMKQQLLNQQKKEGINIIADFNQNFAHETQDESENDEMENRDGENENNLEEFEGIEIVSSQNKSGDLTNLQTISDGNSNIKSNFSKKAISIRIKCQIITPLVSTPGYFEITPDSISFIQDQDAIDVIKSKTVNKYNSNKDADIFEKNRSWKLKQIREMHKRIYHFRQSAIEIFFMNRTSFFFNFDKKIRNQIYNKIISMKPENLRNLESKTQKSLLRKSQITKKWQKRQITNFDYLMELNIIAGRSYNDISQYPVFPWIISNYESEELDLKDEKNYRDLSKPMGALNEERLQEFIQRYENFQDPDNVIPPFHYGSHYSSIAIVLFYLIRVEPFTTLAINLQGGKFDHADRIFIDVANTWKNCLTNSSDVKELIPEFFYFPEFLQNLNKFDLGKRQSGKVISDVGLPKWAKTAEEFIQMNRRALESEYVSQHLNEWIDLIFGFKQRGKEAVKSHNVFYYLTYENAVNIDLITDENERASIEQQIEYFGQTPSQLFTKPHPKRFSLEESNGLPIFWDFTNKSNMKAYFVQASKSPILYINSNSNSKIFVLDSSRYLSIYQLNTSSNIAGYLNISNKKALSNNNQSIEPTFALNDITTKTVDEIQFEEKFNSIFQNNKNISPLHSKEAILFEQETQSKMNRKKIGVSFATELTRFSNCFEICQNEKIFLSCGYWDNSFKLSNTENAKLIQSINHHKDIVTCLAIDGDILVTGSRDTTVAVWKLNLKEGKVDEKPTKILYGHDDEVSCIALSCELDIVVSGSKDGSCIIHNLSSGIYYKSIFLSQDLSFKIPVSMLKLSTEGHILVFSENDRTLRLFSVNGNLICLKSISENIIDWRLTQNSQYLIIGSERGIIDVLELVNFNLVQSYEFNQTVKSLCLVNEDRSILSGFENGYLLFGIWQF</sequence>
<reference evidence="7" key="1">
    <citation type="submission" date="2022-10" db="EMBL/GenBank/DDBJ databases">
        <title>Novel sulphate-reducing endosymbionts in the free-living metamonad Anaeramoeba.</title>
        <authorList>
            <person name="Jerlstrom-Hultqvist J."/>
            <person name="Cepicka I."/>
            <person name="Gallot-Lavallee L."/>
            <person name="Salas-Leiva D."/>
            <person name="Curtis B.A."/>
            <person name="Zahonova K."/>
            <person name="Pipaliya S."/>
            <person name="Dacks J."/>
            <person name="Roger A.J."/>
        </authorList>
    </citation>
    <scope>NUCLEOTIDE SEQUENCE</scope>
    <source>
        <strain evidence="7">BMAN</strain>
    </source>
</reference>
<dbReference type="InterPro" id="IPR011993">
    <property type="entry name" value="PH-like_dom_sf"/>
</dbReference>
<name>A0A9Q0LZ21_ANAIG</name>
<evidence type="ECO:0000256" key="1">
    <source>
        <dbReference type="ARBA" id="ARBA00022574"/>
    </source>
</evidence>
<dbReference type="InterPro" id="IPR036372">
    <property type="entry name" value="BEACH_dom_sf"/>
</dbReference>
<keyword evidence="8" id="KW-1185">Reference proteome</keyword>
<dbReference type="GO" id="GO:0016020">
    <property type="term" value="C:membrane"/>
    <property type="evidence" value="ECO:0007669"/>
    <property type="project" value="UniProtKB-SubCell"/>
</dbReference>
<dbReference type="SMART" id="SM01026">
    <property type="entry name" value="Beach"/>
    <property type="match status" value="1"/>
</dbReference>
<feature type="region of interest" description="Disordered" evidence="4">
    <location>
        <begin position="212"/>
        <end position="233"/>
    </location>
</feature>
<evidence type="ECO:0000256" key="3">
    <source>
        <dbReference type="PROSITE-ProRule" id="PRU00221"/>
    </source>
</evidence>
<dbReference type="InterPro" id="IPR023362">
    <property type="entry name" value="PH-BEACH_dom"/>
</dbReference>
<dbReference type="Pfam" id="PF16057">
    <property type="entry name" value="DUF4800"/>
    <property type="match status" value="1"/>
</dbReference>
<dbReference type="InterPro" id="IPR050865">
    <property type="entry name" value="BEACH_Domain"/>
</dbReference>
<evidence type="ECO:0000259" key="5">
    <source>
        <dbReference type="PROSITE" id="PS50197"/>
    </source>
</evidence>
<dbReference type="Gene3D" id="2.130.10.10">
    <property type="entry name" value="YVTN repeat-like/Quinoprotein amine dehydrogenase"/>
    <property type="match status" value="1"/>
</dbReference>
<dbReference type="GO" id="GO:0019901">
    <property type="term" value="F:protein kinase binding"/>
    <property type="evidence" value="ECO:0007669"/>
    <property type="project" value="TreeGrafter"/>
</dbReference>
<dbReference type="Gene3D" id="2.30.29.30">
    <property type="entry name" value="Pleckstrin-homology domain (PH domain)/Phosphotyrosine-binding domain (PTB)"/>
    <property type="match status" value="1"/>
</dbReference>
<dbReference type="PANTHER" id="PTHR13743:SF112">
    <property type="entry name" value="BEACH DOMAIN-CONTAINING PROTEIN"/>
    <property type="match status" value="1"/>
</dbReference>
<dbReference type="InterPro" id="IPR015943">
    <property type="entry name" value="WD40/YVTN_repeat-like_dom_sf"/>
</dbReference>
<dbReference type="Proteomes" id="UP001149090">
    <property type="component" value="Unassembled WGS sequence"/>
</dbReference>
<dbReference type="Pfam" id="PF20426">
    <property type="entry name" value="NBCH_WD40"/>
    <property type="match status" value="1"/>
</dbReference>
<evidence type="ECO:0000256" key="2">
    <source>
        <dbReference type="ARBA" id="ARBA00022737"/>
    </source>
</evidence>
<evidence type="ECO:0000313" key="7">
    <source>
        <dbReference type="EMBL" id="KAJ5080460.1"/>
    </source>
</evidence>
<dbReference type="SUPFAM" id="SSF50729">
    <property type="entry name" value="PH domain-like"/>
    <property type="match status" value="1"/>
</dbReference>
<dbReference type="GO" id="GO:0005829">
    <property type="term" value="C:cytosol"/>
    <property type="evidence" value="ECO:0007669"/>
    <property type="project" value="TreeGrafter"/>
</dbReference>
<dbReference type="CDD" id="cd01201">
    <property type="entry name" value="PH_BEACH"/>
    <property type="match status" value="1"/>
</dbReference>
<dbReference type="EMBL" id="JAPDFW010000010">
    <property type="protein sequence ID" value="KAJ5080460.1"/>
    <property type="molecule type" value="Genomic_DNA"/>
</dbReference>
<keyword evidence="2" id="KW-0677">Repeat</keyword>
<feature type="domain" description="BEACH-type PH" evidence="6">
    <location>
        <begin position="269"/>
        <end position="382"/>
    </location>
</feature>
<dbReference type="AlphaFoldDB" id="A0A9Q0LZ21"/>
<dbReference type="Pfam" id="PF02138">
    <property type="entry name" value="Beach"/>
    <property type="match status" value="1"/>
</dbReference>
<dbReference type="PROSITE" id="PS50082">
    <property type="entry name" value="WD_REPEATS_2"/>
    <property type="match status" value="1"/>
</dbReference>
<dbReference type="Pfam" id="PF14844">
    <property type="entry name" value="PH_BEACH"/>
    <property type="match status" value="1"/>
</dbReference>
<keyword evidence="1 3" id="KW-0853">WD repeat</keyword>
<dbReference type="SUPFAM" id="SSF50978">
    <property type="entry name" value="WD40 repeat-like"/>
    <property type="match status" value="1"/>
</dbReference>
<proteinExistence type="predicted"/>
<dbReference type="InterPro" id="IPR036322">
    <property type="entry name" value="WD40_repeat_dom_sf"/>
</dbReference>
<dbReference type="OrthoDB" id="26681at2759"/>
<dbReference type="InterPro" id="IPR000409">
    <property type="entry name" value="BEACH_dom"/>
</dbReference>
<accession>A0A9Q0LZ21</accession>
<dbReference type="CDD" id="cd06071">
    <property type="entry name" value="Beach"/>
    <property type="match status" value="1"/>
</dbReference>
<dbReference type="Gene3D" id="1.10.1540.10">
    <property type="entry name" value="BEACH domain"/>
    <property type="match status" value="1"/>
</dbReference>
<dbReference type="GO" id="GO:0008104">
    <property type="term" value="P:intracellular protein localization"/>
    <property type="evidence" value="ECO:0007669"/>
    <property type="project" value="TreeGrafter"/>
</dbReference>
<protein>
    <submittedName>
        <fullName evidence="7">Beige/beach-related</fullName>
    </submittedName>
</protein>
<dbReference type="PROSITE" id="PS50197">
    <property type="entry name" value="BEACH"/>
    <property type="match status" value="1"/>
</dbReference>
<organism evidence="7 8">
    <name type="scientific">Anaeramoeba ignava</name>
    <name type="common">Anaerobic marine amoeba</name>
    <dbReference type="NCBI Taxonomy" id="1746090"/>
    <lineage>
        <taxon>Eukaryota</taxon>
        <taxon>Metamonada</taxon>
        <taxon>Anaeramoebidae</taxon>
        <taxon>Anaeramoeba</taxon>
    </lineage>
</organism>
<gene>
    <name evidence="7" type="ORF">M0811_14055</name>
</gene>
<evidence type="ECO:0000313" key="8">
    <source>
        <dbReference type="Proteomes" id="UP001149090"/>
    </source>
</evidence>
<evidence type="ECO:0000256" key="4">
    <source>
        <dbReference type="SAM" id="MobiDB-lite"/>
    </source>
</evidence>